<evidence type="ECO:0000313" key="2">
    <source>
        <dbReference type="EMBL" id="KPC64992.1"/>
    </source>
</evidence>
<protein>
    <recommendedName>
        <fullName evidence="1">DUF4232 domain-containing protein</fullName>
    </recommendedName>
</protein>
<dbReference type="Proteomes" id="UP000037982">
    <property type="component" value="Unassembled WGS sequence"/>
</dbReference>
<dbReference type="EMBL" id="LGKG01000068">
    <property type="protein sequence ID" value="KPC64992.1"/>
    <property type="molecule type" value="Genomic_DNA"/>
</dbReference>
<organism evidence="2 3">
    <name type="scientific">Streptomyces chattanoogensis</name>
    <dbReference type="NCBI Taxonomy" id="66876"/>
    <lineage>
        <taxon>Bacteria</taxon>
        <taxon>Bacillati</taxon>
        <taxon>Actinomycetota</taxon>
        <taxon>Actinomycetes</taxon>
        <taxon>Kitasatosporales</taxon>
        <taxon>Streptomycetaceae</taxon>
        <taxon>Streptomyces</taxon>
    </lineage>
</organism>
<comment type="caution">
    <text evidence="2">The sequence shown here is derived from an EMBL/GenBank/DDBJ whole genome shotgun (WGS) entry which is preliminary data.</text>
</comment>
<name>A0A0N0H216_9ACTN</name>
<keyword evidence="3" id="KW-1185">Reference proteome</keyword>
<evidence type="ECO:0000259" key="1">
    <source>
        <dbReference type="Pfam" id="PF14016"/>
    </source>
</evidence>
<feature type="domain" description="DUF4232" evidence="1">
    <location>
        <begin position="24"/>
        <end position="137"/>
    </location>
</feature>
<sequence length="163" mass="17780">MTVTLGLGAVACGSARMAALHANCTTKSLRWKLTVLKKVPRSAHREARLSVVNKGAQPCVFHGFPYLMVHVGKGPESDGKGQGPAMPIDLQRGATVTTSLRYRDSYPGRPSETCLVSNDTAEVSAPRDRAGRLIPVRDERGKRSRMDICDHTIWMSPPRQVAE</sequence>
<dbReference type="PATRIC" id="fig|66876.3.peg.2025"/>
<accession>A0A0N0H216</accession>
<evidence type="ECO:0000313" key="3">
    <source>
        <dbReference type="Proteomes" id="UP000037982"/>
    </source>
</evidence>
<dbReference type="AlphaFoldDB" id="A0A0N0H216"/>
<dbReference type="Pfam" id="PF14016">
    <property type="entry name" value="DUF4232"/>
    <property type="match status" value="1"/>
</dbReference>
<dbReference type="InterPro" id="IPR025326">
    <property type="entry name" value="DUF4232"/>
</dbReference>
<gene>
    <name evidence="2" type="ORF">ADL29_09300</name>
</gene>
<reference evidence="3" key="1">
    <citation type="submission" date="2015-07" db="EMBL/GenBank/DDBJ databases">
        <authorList>
            <person name="Ju K.-S."/>
            <person name="Doroghazi J.R."/>
            <person name="Metcalf W.W."/>
        </authorList>
    </citation>
    <scope>NUCLEOTIDE SEQUENCE [LARGE SCALE GENOMIC DNA]</scope>
    <source>
        <strain evidence="3">NRRL ISP-5002</strain>
    </source>
</reference>
<proteinExistence type="predicted"/>